<feature type="transmembrane region" description="Helical" evidence="1">
    <location>
        <begin position="12"/>
        <end position="33"/>
    </location>
</feature>
<protein>
    <recommendedName>
        <fullName evidence="4">Transmembrane protein</fullName>
    </recommendedName>
</protein>
<comment type="caution">
    <text evidence="2">The sequence shown here is derived from an EMBL/GenBank/DDBJ whole genome shotgun (WGS) entry which is preliminary data.</text>
</comment>
<evidence type="ECO:0000256" key="1">
    <source>
        <dbReference type="SAM" id="Phobius"/>
    </source>
</evidence>
<reference evidence="2 3" key="1">
    <citation type="submission" date="2022-07" db="EMBL/GenBank/DDBJ databases">
        <title>Genome-wide signatures of adaptation to extreme environments.</title>
        <authorList>
            <person name="Cho C.H."/>
            <person name="Yoon H.S."/>
        </authorList>
    </citation>
    <scope>NUCLEOTIDE SEQUENCE [LARGE SCALE GENOMIC DNA]</scope>
    <source>
        <strain evidence="2 3">108.79 E11</strain>
    </source>
</reference>
<evidence type="ECO:0000313" key="2">
    <source>
        <dbReference type="EMBL" id="KAK4525728.1"/>
    </source>
</evidence>
<proteinExistence type="predicted"/>
<dbReference type="Proteomes" id="UP001300502">
    <property type="component" value="Unassembled WGS sequence"/>
</dbReference>
<dbReference type="AlphaFoldDB" id="A0AAV9IEF7"/>
<keyword evidence="3" id="KW-1185">Reference proteome</keyword>
<name>A0AAV9IEF7_9RHOD</name>
<evidence type="ECO:0008006" key="4">
    <source>
        <dbReference type="Google" id="ProtNLM"/>
    </source>
</evidence>
<accession>A0AAV9IEF7</accession>
<keyword evidence="1" id="KW-0812">Transmembrane</keyword>
<gene>
    <name evidence="2" type="ORF">GAYE_SCF16G3637</name>
</gene>
<dbReference type="EMBL" id="JANCYU010000033">
    <property type="protein sequence ID" value="KAK4525728.1"/>
    <property type="molecule type" value="Genomic_DNA"/>
</dbReference>
<sequence>MTSENRRNNGWITVLSVVVYATLLFFYGVTRLLQTIQRMIGKLSWLLWRWFQQYSQAFPRPRNTIQVDSIQDNKETVTREEFQQLVQHVKILSEIVARHNIQLRKLCWEETTKDTRATNTRHDSQEEQV</sequence>
<keyword evidence="1" id="KW-0472">Membrane</keyword>
<keyword evidence="1" id="KW-1133">Transmembrane helix</keyword>
<evidence type="ECO:0000313" key="3">
    <source>
        <dbReference type="Proteomes" id="UP001300502"/>
    </source>
</evidence>
<organism evidence="2 3">
    <name type="scientific">Galdieria yellowstonensis</name>
    <dbReference type="NCBI Taxonomy" id="3028027"/>
    <lineage>
        <taxon>Eukaryota</taxon>
        <taxon>Rhodophyta</taxon>
        <taxon>Bangiophyceae</taxon>
        <taxon>Galdieriales</taxon>
        <taxon>Galdieriaceae</taxon>
        <taxon>Galdieria</taxon>
    </lineage>
</organism>